<name>A0A9K3IYR5_HELAN</name>
<dbReference type="Proteomes" id="UP000215914">
    <property type="component" value="Unassembled WGS sequence"/>
</dbReference>
<gene>
    <name evidence="1" type="ORF">HanXRQr2_Chr05g0206141</name>
</gene>
<reference evidence="1" key="1">
    <citation type="journal article" date="2017" name="Nature">
        <title>The sunflower genome provides insights into oil metabolism, flowering and Asterid evolution.</title>
        <authorList>
            <person name="Badouin H."/>
            <person name="Gouzy J."/>
            <person name="Grassa C.J."/>
            <person name="Murat F."/>
            <person name="Staton S.E."/>
            <person name="Cottret L."/>
            <person name="Lelandais-Briere C."/>
            <person name="Owens G.L."/>
            <person name="Carrere S."/>
            <person name="Mayjonade B."/>
            <person name="Legrand L."/>
            <person name="Gill N."/>
            <person name="Kane N.C."/>
            <person name="Bowers J.E."/>
            <person name="Hubner S."/>
            <person name="Bellec A."/>
            <person name="Berard A."/>
            <person name="Berges H."/>
            <person name="Blanchet N."/>
            <person name="Boniface M.C."/>
            <person name="Brunel D."/>
            <person name="Catrice O."/>
            <person name="Chaidir N."/>
            <person name="Claudel C."/>
            <person name="Donnadieu C."/>
            <person name="Faraut T."/>
            <person name="Fievet G."/>
            <person name="Helmstetter N."/>
            <person name="King M."/>
            <person name="Knapp S.J."/>
            <person name="Lai Z."/>
            <person name="Le Paslier M.C."/>
            <person name="Lippi Y."/>
            <person name="Lorenzon L."/>
            <person name="Mandel J.R."/>
            <person name="Marage G."/>
            <person name="Marchand G."/>
            <person name="Marquand E."/>
            <person name="Bret-Mestries E."/>
            <person name="Morien E."/>
            <person name="Nambeesan S."/>
            <person name="Nguyen T."/>
            <person name="Pegot-Espagnet P."/>
            <person name="Pouilly N."/>
            <person name="Raftis F."/>
            <person name="Sallet E."/>
            <person name="Schiex T."/>
            <person name="Thomas J."/>
            <person name="Vandecasteele C."/>
            <person name="Vares D."/>
            <person name="Vear F."/>
            <person name="Vautrin S."/>
            <person name="Crespi M."/>
            <person name="Mangin B."/>
            <person name="Burke J.M."/>
            <person name="Salse J."/>
            <person name="Munos S."/>
            <person name="Vincourt P."/>
            <person name="Rieseberg L.H."/>
            <person name="Langlade N.B."/>
        </authorList>
    </citation>
    <scope>NUCLEOTIDE SEQUENCE</scope>
    <source>
        <tissue evidence="1">Leaves</tissue>
    </source>
</reference>
<accession>A0A9K3IYR5</accession>
<reference evidence="1" key="2">
    <citation type="submission" date="2020-06" db="EMBL/GenBank/DDBJ databases">
        <title>Helianthus annuus Genome sequencing and assembly Release 2.</title>
        <authorList>
            <person name="Gouzy J."/>
            <person name="Langlade N."/>
            <person name="Munos S."/>
        </authorList>
    </citation>
    <scope>NUCLEOTIDE SEQUENCE</scope>
    <source>
        <tissue evidence="1">Leaves</tissue>
    </source>
</reference>
<dbReference type="EMBL" id="MNCJ02000320">
    <property type="protein sequence ID" value="KAF5805186.1"/>
    <property type="molecule type" value="Genomic_DNA"/>
</dbReference>
<dbReference type="AlphaFoldDB" id="A0A9K3IYR5"/>
<dbReference type="Gramene" id="mRNA:HanXRQr2_Chr05g0206141">
    <property type="protein sequence ID" value="mRNA:HanXRQr2_Chr05g0206141"/>
    <property type="gene ID" value="HanXRQr2_Chr05g0206141"/>
</dbReference>
<organism evidence="1 2">
    <name type="scientific">Helianthus annuus</name>
    <name type="common">Common sunflower</name>
    <dbReference type="NCBI Taxonomy" id="4232"/>
    <lineage>
        <taxon>Eukaryota</taxon>
        <taxon>Viridiplantae</taxon>
        <taxon>Streptophyta</taxon>
        <taxon>Embryophyta</taxon>
        <taxon>Tracheophyta</taxon>
        <taxon>Spermatophyta</taxon>
        <taxon>Magnoliopsida</taxon>
        <taxon>eudicotyledons</taxon>
        <taxon>Gunneridae</taxon>
        <taxon>Pentapetalae</taxon>
        <taxon>asterids</taxon>
        <taxon>campanulids</taxon>
        <taxon>Asterales</taxon>
        <taxon>Asteraceae</taxon>
        <taxon>Asteroideae</taxon>
        <taxon>Heliantheae alliance</taxon>
        <taxon>Heliantheae</taxon>
        <taxon>Helianthus</taxon>
    </lineage>
</organism>
<sequence>MSHLYVVWCGYGGRSVERVWCNLVWHHGSSHRALFPWVVTNVLVGSSDCIIVQAVKCKFVQPSSLLFADVAFPLELGAVTRANSHPEVPFTEVVTVEVGWSTSTVKAVKNKVEHMVSTPSIVEKFLLKSGIHLPQGPMNNN</sequence>
<proteinExistence type="predicted"/>
<keyword evidence="2" id="KW-1185">Reference proteome</keyword>
<protein>
    <submittedName>
        <fullName evidence="1">Uncharacterized protein</fullName>
    </submittedName>
</protein>
<comment type="caution">
    <text evidence="1">The sequence shown here is derived from an EMBL/GenBank/DDBJ whole genome shotgun (WGS) entry which is preliminary data.</text>
</comment>
<evidence type="ECO:0000313" key="2">
    <source>
        <dbReference type="Proteomes" id="UP000215914"/>
    </source>
</evidence>
<evidence type="ECO:0000313" key="1">
    <source>
        <dbReference type="EMBL" id="KAF5805186.1"/>
    </source>
</evidence>